<keyword evidence="2" id="KW-1185">Reference proteome</keyword>
<dbReference type="Pfam" id="PF04350">
    <property type="entry name" value="PilO"/>
    <property type="match status" value="1"/>
</dbReference>
<dbReference type="InterPro" id="IPR014717">
    <property type="entry name" value="Transl_elong_EF1B/ribsomal_bS6"/>
</dbReference>
<organism evidence="1 2">
    <name type="scientific">Herbaspirillum aquaticum</name>
    <dbReference type="NCBI Taxonomy" id="568783"/>
    <lineage>
        <taxon>Bacteria</taxon>
        <taxon>Pseudomonadati</taxon>
        <taxon>Pseudomonadota</taxon>
        <taxon>Betaproteobacteria</taxon>
        <taxon>Burkholderiales</taxon>
        <taxon>Oxalobacteraceae</taxon>
        <taxon>Herbaspirillum</taxon>
    </lineage>
</organism>
<accession>A0A225SPL9</accession>
<comment type="caution">
    <text evidence="1">The sequence shown here is derived from an EMBL/GenBank/DDBJ whole genome shotgun (WGS) entry which is preliminary data.</text>
</comment>
<protein>
    <recommendedName>
        <fullName evidence="3">Pilus assembly protein PilO</fullName>
    </recommendedName>
</protein>
<reference evidence="1 2" key="1">
    <citation type="journal article" date="2010" name="Int. J. Syst. Evol. Microbiol.">
        <title>Reclassification of Herbaspirillum putei as a later heterotypic synonym of Herbaspirillum huttiense, with the description of H. huttiense subsp. huttiense subsp. nov. and H. huttiense subsp. putei subsp. nov., comb. nov., and description of Herbaspirillum aquaticum sp. nov.</title>
        <authorList>
            <person name="Dobritsa A.P."/>
            <person name="Reddy M.C."/>
            <person name="Samadpour M."/>
        </authorList>
    </citation>
    <scope>NUCLEOTIDE SEQUENCE [LARGE SCALE GENOMIC DNA]</scope>
    <source>
        <strain evidence="1 2">IEH 4430</strain>
    </source>
</reference>
<dbReference type="RefSeq" id="WP_088756798.1">
    <property type="nucleotide sequence ID" value="NZ_NJGV01000023.1"/>
</dbReference>
<dbReference type="InterPro" id="IPR007445">
    <property type="entry name" value="PilO"/>
</dbReference>
<name>A0A225SPL9_9BURK</name>
<dbReference type="GO" id="GO:0043107">
    <property type="term" value="P:type IV pilus-dependent motility"/>
    <property type="evidence" value="ECO:0007669"/>
    <property type="project" value="InterPro"/>
</dbReference>
<gene>
    <name evidence="1" type="ORF">CEJ45_19790</name>
</gene>
<dbReference type="AlphaFoldDB" id="A0A225SPL9"/>
<sequence length="196" mass="21148">MSPARQWRTHPAHWPLLARLSLALLVTLLCAGSGLLLAVSELEDQRQAARQRQQDLRVQYQAALTQRSQQPALQSRETALAMQLAAQQAQLWPAEQSQPDLLQAKLARRASECGLTLESFKPGSGKLTAAIVLRGSHAGLMRFVELVSSLPLPVLFERLDISVAEAGGQAVLQMNATVSAPVAASLAAGEKKEFVP</sequence>
<dbReference type="Proteomes" id="UP000214747">
    <property type="component" value="Unassembled WGS sequence"/>
</dbReference>
<evidence type="ECO:0000313" key="2">
    <source>
        <dbReference type="Proteomes" id="UP000214747"/>
    </source>
</evidence>
<proteinExistence type="predicted"/>
<dbReference type="EMBL" id="NJGV01000023">
    <property type="protein sequence ID" value="OWY32708.1"/>
    <property type="molecule type" value="Genomic_DNA"/>
</dbReference>
<dbReference type="GO" id="GO:0043683">
    <property type="term" value="P:type IV pilus assembly"/>
    <property type="evidence" value="ECO:0007669"/>
    <property type="project" value="InterPro"/>
</dbReference>
<dbReference type="Gene3D" id="3.30.70.60">
    <property type="match status" value="1"/>
</dbReference>
<evidence type="ECO:0008006" key="3">
    <source>
        <dbReference type="Google" id="ProtNLM"/>
    </source>
</evidence>
<evidence type="ECO:0000313" key="1">
    <source>
        <dbReference type="EMBL" id="OWY32708.1"/>
    </source>
</evidence>